<dbReference type="RefSeq" id="WP_173127394.1">
    <property type="nucleotide sequence ID" value="NZ_JABRWJ010000007.1"/>
</dbReference>
<gene>
    <name evidence="3" type="ORF">HLB44_22490</name>
</gene>
<dbReference type="InterPro" id="IPR036705">
    <property type="entry name" value="Ribosyl_crysJ1_sf"/>
</dbReference>
<protein>
    <submittedName>
        <fullName evidence="3">ADP-ribosylglycohydrolase family protein</fullName>
    </submittedName>
</protein>
<dbReference type="InterPro" id="IPR050792">
    <property type="entry name" value="ADP-ribosylglycohydrolase"/>
</dbReference>
<dbReference type="PANTHER" id="PTHR16222">
    <property type="entry name" value="ADP-RIBOSYLGLYCOHYDROLASE"/>
    <property type="match status" value="1"/>
</dbReference>
<dbReference type="Gene3D" id="1.10.4080.10">
    <property type="entry name" value="ADP-ribosylation/Crystallin J1"/>
    <property type="match status" value="1"/>
</dbReference>
<organism evidence="3 4">
    <name type="scientific">Pseudaquabacterium terrae</name>
    <dbReference type="NCBI Taxonomy" id="2732868"/>
    <lineage>
        <taxon>Bacteria</taxon>
        <taxon>Pseudomonadati</taxon>
        <taxon>Pseudomonadota</taxon>
        <taxon>Betaproteobacteria</taxon>
        <taxon>Burkholderiales</taxon>
        <taxon>Sphaerotilaceae</taxon>
        <taxon>Pseudaquabacterium</taxon>
    </lineage>
</organism>
<dbReference type="Pfam" id="PF03747">
    <property type="entry name" value="ADP_ribosyl_GH"/>
    <property type="match status" value="1"/>
</dbReference>
<evidence type="ECO:0000313" key="3">
    <source>
        <dbReference type="EMBL" id="NRF69778.1"/>
    </source>
</evidence>
<proteinExistence type="inferred from homology"/>
<keyword evidence="2" id="KW-0378">Hydrolase</keyword>
<evidence type="ECO:0000256" key="1">
    <source>
        <dbReference type="ARBA" id="ARBA00010702"/>
    </source>
</evidence>
<accession>A0ABX2EMI1</accession>
<comment type="similarity">
    <text evidence="1">Belongs to the ADP-ribosylglycohydrolase family.</text>
</comment>
<evidence type="ECO:0000313" key="4">
    <source>
        <dbReference type="Proteomes" id="UP000737171"/>
    </source>
</evidence>
<keyword evidence="4" id="KW-1185">Reference proteome</keyword>
<dbReference type="Proteomes" id="UP000737171">
    <property type="component" value="Unassembled WGS sequence"/>
</dbReference>
<sequence>MNHPDLNDRILGALCLAGIGDALGAPTEQWTIDEIRACHGGLVTRFVAPTEDTFAGALGGRRGEVTDDTSQLVWLARALVAGGGRLAADGWLRCLLDWAEHSPKATFMGPSTALFVAALREGRDLARVGTIGRSLRKLTTTGITNGAAMRVAPCGWVHPGDIGAACEQAFITCLPSHETDVAISAACAIAAGAAQALVSDRLDAVIGACVEGAAIGERLGRERARAVAGPRLPARLDMALRIAEEARDDLEFMRRTEAEVGNGVLACESVAAAIGLLAYAKGDPLRTVSIGASMGNDTDTIAAMAGALCGGLRGARALPAVLCDEFLAVNEAEYRLTELAAQLSVLADRANAS</sequence>
<name>A0ABX2EMI1_9BURK</name>
<dbReference type="SUPFAM" id="SSF101478">
    <property type="entry name" value="ADP-ribosylglycohydrolase"/>
    <property type="match status" value="1"/>
</dbReference>
<dbReference type="EMBL" id="JABRWJ010000007">
    <property type="protein sequence ID" value="NRF69778.1"/>
    <property type="molecule type" value="Genomic_DNA"/>
</dbReference>
<evidence type="ECO:0000256" key="2">
    <source>
        <dbReference type="ARBA" id="ARBA00022801"/>
    </source>
</evidence>
<dbReference type="PANTHER" id="PTHR16222:SF24">
    <property type="entry name" value="ADP-RIBOSYLHYDROLASE ARH3"/>
    <property type="match status" value="1"/>
</dbReference>
<comment type="caution">
    <text evidence="3">The sequence shown here is derived from an EMBL/GenBank/DDBJ whole genome shotgun (WGS) entry which is preliminary data.</text>
</comment>
<dbReference type="InterPro" id="IPR005502">
    <property type="entry name" value="Ribosyl_crysJ1"/>
</dbReference>
<reference evidence="3 4" key="1">
    <citation type="submission" date="2020-05" db="EMBL/GenBank/DDBJ databases">
        <title>Aquincola sp. isolate from soil.</title>
        <authorList>
            <person name="Han J."/>
            <person name="Kim D.-U."/>
        </authorList>
    </citation>
    <scope>NUCLEOTIDE SEQUENCE [LARGE SCALE GENOMIC DNA]</scope>
    <source>
        <strain evidence="3 4">S2</strain>
    </source>
</reference>